<dbReference type="eggNOG" id="KOG0653">
    <property type="taxonomic scope" value="Eukaryota"/>
</dbReference>
<dbReference type="PROSITE" id="PS50006">
    <property type="entry name" value="FHA_DOMAIN"/>
    <property type="match status" value="1"/>
</dbReference>
<dbReference type="InterPro" id="IPR006671">
    <property type="entry name" value="Cyclin_N"/>
</dbReference>
<dbReference type="PANTHER" id="PTHR23106">
    <property type="entry name" value="ANGIOGENIC FACTOR WITH G PATCH AND FHA DOMAINS 1"/>
    <property type="match status" value="1"/>
</dbReference>
<dbReference type="InterPro" id="IPR000253">
    <property type="entry name" value="FHA_dom"/>
</dbReference>
<protein>
    <submittedName>
        <fullName evidence="8">Putative cyclin</fullName>
    </submittedName>
</protein>
<evidence type="ECO:0000256" key="2">
    <source>
        <dbReference type="ARBA" id="ARBA00023127"/>
    </source>
</evidence>
<dbReference type="InterPro" id="IPR036915">
    <property type="entry name" value="Cyclin-like_sf"/>
</dbReference>
<dbReference type="GO" id="GO:0051301">
    <property type="term" value="P:cell division"/>
    <property type="evidence" value="ECO:0007669"/>
    <property type="project" value="UniProtKB-KW"/>
</dbReference>
<reference evidence="8 9" key="1">
    <citation type="submission" date="2015-12" db="EMBL/GenBank/DDBJ databases">
        <title>Draft genome sequence of Moniliophthora roreri, the causal agent of frosty pod rot of cacao.</title>
        <authorList>
            <person name="Aime M.C."/>
            <person name="Diaz-Valderrama J.R."/>
            <person name="Kijpornyongpan T."/>
            <person name="Phillips-Mora W."/>
        </authorList>
    </citation>
    <scope>NUCLEOTIDE SEQUENCE [LARGE SCALE GENOMIC DNA]</scope>
    <source>
        <strain evidence="8 9">MCA 2952</strain>
    </source>
</reference>
<keyword evidence="2 4" id="KW-0195">Cyclin</keyword>
<feature type="region of interest" description="Disordered" evidence="5">
    <location>
        <begin position="248"/>
        <end position="317"/>
    </location>
</feature>
<evidence type="ECO:0000256" key="1">
    <source>
        <dbReference type="ARBA" id="ARBA00022618"/>
    </source>
</evidence>
<evidence type="ECO:0000256" key="5">
    <source>
        <dbReference type="SAM" id="MobiDB-lite"/>
    </source>
</evidence>
<keyword evidence="3" id="KW-0131">Cell cycle</keyword>
<organism evidence="8 9">
    <name type="scientific">Moniliophthora roreri</name>
    <name type="common">Frosty pod rot fungus</name>
    <name type="synonym">Monilia roreri</name>
    <dbReference type="NCBI Taxonomy" id="221103"/>
    <lineage>
        <taxon>Eukaryota</taxon>
        <taxon>Fungi</taxon>
        <taxon>Dikarya</taxon>
        <taxon>Basidiomycota</taxon>
        <taxon>Agaricomycotina</taxon>
        <taxon>Agaricomycetes</taxon>
        <taxon>Agaricomycetidae</taxon>
        <taxon>Agaricales</taxon>
        <taxon>Marasmiineae</taxon>
        <taxon>Marasmiaceae</taxon>
        <taxon>Moniliophthora</taxon>
    </lineage>
</organism>
<evidence type="ECO:0000256" key="4">
    <source>
        <dbReference type="RuleBase" id="RU000383"/>
    </source>
</evidence>
<dbReference type="GO" id="GO:0003676">
    <property type="term" value="F:nucleic acid binding"/>
    <property type="evidence" value="ECO:0007669"/>
    <property type="project" value="InterPro"/>
</dbReference>
<name>A0A0W0FRN7_MONRR</name>
<dbReference type="InterPro" id="IPR053027">
    <property type="entry name" value="AGGF1"/>
</dbReference>
<feature type="region of interest" description="Disordered" evidence="5">
    <location>
        <begin position="363"/>
        <end position="408"/>
    </location>
</feature>
<evidence type="ECO:0000313" key="8">
    <source>
        <dbReference type="EMBL" id="KTB38990.1"/>
    </source>
</evidence>
<feature type="compositionally biased region" description="Low complexity" evidence="5">
    <location>
        <begin position="288"/>
        <end position="297"/>
    </location>
</feature>
<dbReference type="PROSITE" id="PS50174">
    <property type="entry name" value="G_PATCH"/>
    <property type="match status" value="1"/>
</dbReference>
<dbReference type="Gene3D" id="1.10.472.10">
    <property type="entry name" value="Cyclin-like"/>
    <property type="match status" value="2"/>
</dbReference>
<dbReference type="Proteomes" id="UP000054988">
    <property type="component" value="Unassembled WGS sequence"/>
</dbReference>
<dbReference type="SUPFAM" id="SSF47954">
    <property type="entry name" value="Cyclin-like"/>
    <property type="match status" value="2"/>
</dbReference>
<dbReference type="SMART" id="SM01332">
    <property type="entry name" value="Cyclin_C"/>
    <property type="match status" value="1"/>
</dbReference>
<feature type="region of interest" description="Disordered" evidence="5">
    <location>
        <begin position="220"/>
        <end position="239"/>
    </location>
</feature>
<dbReference type="InterPro" id="IPR004367">
    <property type="entry name" value="Cyclin_C-dom"/>
</dbReference>
<dbReference type="SMART" id="SM00240">
    <property type="entry name" value="FHA"/>
    <property type="match status" value="1"/>
</dbReference>
<dbReference type="Pfam" id="PF00498">
    <property type="entry name" value="FHA"/>
    <property type="match status" value="1"/>
</dbReference>
<gene>
    <name evidence="8" type="ORF">WG66_8426</name>
</gene>
<dbReference type="FunFam" id="1.10.472.10:FF:000001">
    <property type="entry name" value="G2/mitotic-specific cyclin"/>
    <property type="match status" value="1"/>
</dbReference>
<dbReference type="AlphaFoldDB" id="A0A0W0FRN7"/>
<dbReference type="Gene3D" id="2.60.200.20">
    <property type="match status" value="1"/>
</dbReference>
<dbReference type="SMART" id="SM00385">
    <property type="entry name" value="CYCLIN"/>
    <property type="match status" value="2"/>
</dbReference>
<evidence type="ECO:0000313" key="9">
    <source>
        <dbReference type="Proteomes" id="UP000054988"/>
    </source>
</evidence>
<evidence type="ECO:0000259" key="6">
    <source>
        <dbReference type="PROSITE" id="PS50006"/>
    </source>
</evidence>
<dbReference type="PANTHER" id="PTHR23106:SF24">
    <property type="entry name" value="ANGIOGENIC FACTOR WITH G PATCH AND FHA DOMAINS 1"/>
    <property type="match status" value="1"/>
</dbReference>
<feature type="compositionally biased region" description="Basic and acidic residues" evidence="5">
    <location>
        <begin position="439"/>
        <end position="460"/>
    </location>
</feature>
<comment type="similarity">
    <text evidence="4">Belongs to the cyclin family.</text>
</comment>
<keyword evidence="1" id="KW-0132">Cell division</keyword>
<dbReference type="PROSITE" id="PS00292">
    <property type="entry name" value="CYCLINS"/>
    <property type="match status" value="1"/>
</dbReference>
<proteinExistence type="inferred from homology"/>
<sequence>MEPGELHETSESSLNSTPCDYTYDRSYEWPWDTTSQAESDLQAPLLNTEAMTRSSTNKRTEPAIRLLVTHTRILPKLHRIALLDGFEEVHLGRDSAANASFPKIRLKEMEVSKLHATIYWDKTWKRWGVVDMGSKHGTFLRSVVSSSNELDVRGTRLSAPKTASIPRRLCHLDELTIGSTTFVVHIHEDGLPCEGCSPSQTGNEIPLFPSPKTRTMTRVEGSAQTQNVKVPGQRSSKTALSQLRRQLLTRHDRDDPTASTGAQRYVDRSARRRALYPSSHSDTPGIATPPTTSSTSSCYQVADVEPSEPVARQPVPLPASNLGHKLLVKQGWMPGTSLGMTDEGRIDPLDVKFNNHRAGLGLANAGSESQRGWSEHRMPQRVRTGAQRGKADENATAKHLRQPSSGIALPARIIQKDVGGPKATLIRPALGEVTTTAVNRKDNKNNGKEKEEVGLKRGRSDSSANAVQRVPLGPGRSQAAPPVANVVPVRAPLSRATRPLALNNTRQLSRAATGAFVVHEDALAANDQEDVEMDVEDLPITSQTEEVQPPSERVVETAPIQIHEDIEDEMNVVDDIDSDDEVQEENEPQQTKSPRVWPDMATEHRLRCERDVQAIREVFDDGEEPFDPTMVSDYAEEIFEYMESLEASMMPKANYMEAQTELTWQMRSMLVDWLIQIHLKYHMLPETLWIAINIMDRFLSERVVSTIKLQLVGVTAMLIAAKYEEIMAPSVEEFVFMTEQAYTKDEILKGERIILQCLDFQISHYCSPYSWMRRISKADDYDLQTRTLGKFLIEVTLLDHRFLRAKSSLVAAVGMYSARTMLGGDWNDAFVFHSGYTEEQLLPGHQLIVEKLAERSFPKLYLWKKYSNKKFLKASTFAVKWARNQLSGLSDDEAQS</sequence>
<dbReference type="EMBL" id="LATX01001714">
    <property type="protein sequence ID" value="KTB38990.1"/>
    <property type="molecule type" value="Genomic_DNA"/>
</dbReference>
<comment type="caution">
    <text evidence="8">The sequence shown here is derived from an EMBL/GenBank/DDBJ whole genome shotgun (WGS) entry which is preliminary data.</text>
</comment>
<evidence type="ECO:0000259" key="7">
    <source>
        <dbReference type="PROSITE" id="PS50174"/>
    </source>
</evidence>
<dbReference type="SMART" id="SM00443">
    <property type="entry name" value="G_patch"/>
    <property type="match status" value="1"/>
</dbReference>
<dbReference type="InterPro" id="IPR008984">
    <property type="entry name" value="SMAD_FHA_dom_sf"/>
</dbReference>
<feature type="domain" description="G-patch" evidence="7">
    <location>
        <begin position="319"/>
        <end position="365"/>
    </location>
</feature>
<dbReference type="InterPro" id="IPR013763">
    <property type="entry name" value="Cyclin-like_dom"/>
</dbReference>
<dbReference type="CDD" id="cd20512">
    <property type="entry name" value="CYCLIN_CLBs_yeast_rpt2"/>
    <property type="match status" value="1"/>
</dbReference>
<feature type="region of interest" description="Disordered" evidence="5">
    <location>
        <begin position="436"/>
        <end position="481"/>
    </location>
</feature>
<dbReference type="Pfam" id="PF00134">
    <property type="entry name" value="Cyclin_N"/>
    <property type="match status" value="1"/>
</dbReference>
<dbReference type="InterPro" id="IPR000467">
    <property type="entry name" value="G_patch_dom"/>
</dbReference>
<dbReference type="Pfam" id="PF01585">
    <property type="entry name" value="G-patch"/>
    <property type="match status" value="1"/>
</dbReference>
<dbReference type="SUPFAM" id="SSF49879">
    <property type="entry name" value="SMAD/FHA domain"/>
    <property type="match status" value="1"/>
</dbReference>
<evidence type="ECO:0000256" key="3">
    <source>
        <dbReference type="ARBA" id="ARBA00023306"/>
    </source>
</evidence>
<dbReference type="InterPro" id="IPR048258">
    <property type="entry name" value="Cyclins_cyclin-box"/>
</dbReference>
<feature type="domain" description="FHA" evidence="6">
    <location>
        <begin position="89"/>
        <end position="145"/>
    </location>
</feature>
<dbReference type="Pfam" id="PF02984">
    <property type="entry name" value="Cyclin_C"/>
    <property type="match status" value="1"/>
</dbReference>
<accession>A0A0W0FRN7</accession>